<feature type="binding site" evidence="7">
    <location>
        <position position="54"/>
    </location>
    <ligand>
        <name>Zn(2+)</name>
        <dbReference type="ChEBI" id="CHEBI:29105"/>
    </ligand>
</feature>
<feature type="domain" description="C2H2-type" evidence="8">
    <location>
        <begin position="236"/>
        <end position="259"/>
    </location>
</feature>
<dbReference type="Pfam" id="PF00096">
    <property type="entry name" value="zf-C2H2"/>
    <property type="match status" value="4"/>
</dbReference>
<dbReference type="Pfam" id="PF07776">
    <property type="entry name" value="zf-AD"/>
    <property type="match status" value="1"/>
</dbReference>
<name>A0AA38M683_9CUCU</name>
<feature type="domain" description="C2H2-type" evidence="8">
    <location>
        <begin position="488"/>
        <end position="513"/>
    </location>
</feature>
<evidence type="ECO:0000313" key="10">
    <source>
        <dbReference type="EMBL" id="KAJ3644574.1"/>
    </source>
</evidence>
<evidence type="ECO:0000256" key="4">
    <source>
        <dbReference type="ARBA" id="ARBA00022833"/>
    </source>
</evidence>
<dbReference type="PROSITE" id="PS00028">
    <property type="entry name" value="ZINC_FINGER_C2H2_1"/>
    <property type="match status" value="4"/>
</dbReference>
<evidence type="ECO:0000256" key="5">
    <source>
        <dbReference type="ARBA" id="ARBA00023242"/>
    </source>
</evidence>
<dbReference type="PROSITE" id="PS50157">
    <property type="entry name" value="ZINC_FINGER_C2H2_2"/>
    <property type="match status" value="8"/>
</dbReference>
<dbReference type="FunFam" id="3.30.160.60:FF:000072">
    <property type="entry name" value="zinc finger protein 143 isoform X1"/>
    <property type="match status" value="1"/>
</dbReference>
<dbReference type="EMBL" id="JALNTZ010000007">
    <property type="protein sequence ID" value="KAJ3644574.1"/>
    <property type="molecule type" value="Genomic_DNA"/>
</dbReference>
<dbReference type="SMART" id="SM00868">
    <property type="entry name" value="zf-AD"/>
    <property type="match status" value="2"/>
</dbReference>
<dbReference type="GO" id="GO:0001228">
    <property type="term" value="F:DNA-binding transcription activator activity, RNA polymerase II-specific"/>
    <property type="evidence" value="ECO:0007669"/>
    <property type="project" value="TreeGrafter"/>
</dbReference>
<dbReference type="PROSITE" id="PS51915">
    <property type="entry name" value="ZAD"/>
    <property type="match status" value="1"/>
</dbReference>
<sequence>MAETSAPQICRLCLAFTRTTFSLVQYNEATMLEAVTSLKILPNDDISTVMCLKCHLNLKLAFTIRQKMLKAEERFREHKCSIPVKEECADNELIKEENVESSYTCDICGKRKNSKANLNKHIKHHQSSNLGIELEEKENYDYCETEENERELEIDVKEHILQTPEVELKHKPASGGDYTCGICGIKKHSSSSLRSHKYNVHLKRECPICTKKVCRQSFKRHVKLHTVKKPVQDTEFTCDMCGKVKPSKALLTDHRNRAHQVVECPICNKKVKKSGLKCHMGRHDTSKEGEHTEYVCDICGKNKFSKGNLRQHKYNVHVELECPICRIKVTQTNYKRHVERHTDPHVVCELCGVSFKQQDLRKHMANNHRDRRSHKCDLCDKVFKTKYNKFLHEKKHSGEADFVCDVCGKKFYQAFYLKKHVESTHNKLRPYICDFCNVGFSSSHALKTHRRTHTNERPYNCEFCDEGFKQKVSLRSHLKSQHNITEELKCECTVCGKKFASETALLIHSRVHK</sequence>
<keyword evidence="2" id="KW-0677">Repeat</keyword>
<feature type="domain" description="C2H2-type" evidence="8">
    <location>
        <begin position="103"/>
        <end position="130"/>
    </location>
</feature>
<organism evidence="10 11">
    <name type="scientific">Zophobas morio</name>
    <dbReference type="NCBI Taxonomy" id="2755281"/>
    <lineage>
        <taxon>Eukaryota</taxon>
        <taxon>Metazoa</taxon>
        <taxon>Ecdysozoa</taxon>
        <taxon>Arthropoda</taxon>
        <taxon>Hexapoda</taxon>
        <taxon>Insecta</taxon>
        <taxon>Pterygota</taxon>
        <taxon>Neoptera</taxon>
        <taxon>Endopterygota</taxon>
        <taxon>Coleoptera</taxon>
        <taxon>Polyphaga</taxon>
        <taxon>Cucujiformia</taxon>
        <taxon>Tenebrionidae</taxon>
        <taxon>Zophobas</taxon>
    </lineage>
</organism>
<dbReference type="GO" id="GO:0000978">
    <property type="term" value="F:RNA polymerase II cis-regulatory region sequence-specific DNA binding"/>
    <property type="evidence" value="ECO:0007669"/>
    <property type="project" value="TreeGrafter"/>
</dbReference>
<evidence type="ECO:0000256" key="1">
    <source>
        <dbReference type="ARBA" id="ARBA00022723"/>
    </source>
</evidence>
<evidence type="ECO:0000256" key="7">
    <source>
        <dbReference type="PROSITE-ProRule" id="PRU01263"/>
    </source>
</evidence>
<feature type="domain" description="C2H2-type" evidence="8">
    <location>
        <begin position="402"/>
        <end position="430"/>
    </location>
</feature>
<protein>
    <submittedName>
        <fullName evidence="10">Uncharacterized protein</fullName>
    </submittedName>
</protein>
<dbReference type="Proteomes" id="UP001168821">
    <property type="component" value="Unassembled WGS sequence"/>
</dbReference>
<evidence type="ECO:0000313" key="11">
    <source>
        <dbReference type="Proteomes" id="UP001168821"/>
    </source>
</evidence>
<dbReference type="InterPro" id="IPR036236">
    <property type="entry name" value="Znf_C2H2_sf"/>
</dbReference>
<dbReference type="GO" id="GO:0005634">
    <property type="term" value="C:nucleus"/>
    <property type="evidence" value="ECO:0007669"/>
    <property type="project" value="InterPro"/>
</dbReference>
<keyword evidence="5" id="KW-0539">Nucleus</keyword>
<dbReference type="InterPro" id="IPR012934">
    <property type="entry name" value="Znf_AD"/>
</dbReference>
<dbReference type="SUPFAM" id="SSF57667">
    <property type="entry name" value="beta-beta-alpha zinc fingers"/>
    <property type="match status" value="4"/>
</dbReference>
<keyword evidence="11" id="KW-1185">Reference proteome</keyword>
<feature type="domain" description="C2H2-type" evidence="8">
    <location>
        <begin position="431"/>
        <end position="458"/>
    </location>
</feature>
<evidence type="ECO:0000256" key="6">
    <source>
        <dbReference type="PROSITE-ProRule" id="PRU00042"/>
    </source>
</evidence>
<dbReference type="SUPFAM" id="SSF57716">
    <property type="entry name" value="Glucocorticoid receptor-like (DNA-binding domain)"/>
    <property type="match status" value="1"/>
</dbReference>
<feature type="domain" description="C2H2-type" evidence="8">
    <location>
        <begin position="374"/>
        <end position="401"/>
    </location>
</feature>
<dbReference type="SMART" id="SM00355">
    <property type="entry name" value="ZnF_C2H2"/>
    <property type="match status" value="13"/>
</dbReference>
<evidence type="ECO:0000256" key="2">
    <source>
        <dbReference type="ARBA" id="ARBA00022737"/>
    </source>
</evidence>
<evidence type="ECO:0000259" key="8">
    <source>
        <dbReference type="PROSITE" id="PS50157"/>
    </source>
</evidence>
<accession>A0AA38M683</accession>
<feature type="binding site" evidence="7">
    <location>
        <position position="51"/>
    </location>
    <ligand>
        <name>Zn(2+)</name>
        <dbReference type="ChEBI" id="CHEBI:29105"/>
    </ligand>
</feature>
<keyword evidence="3 6" id="KW-0863">Zinc-finger</keyword>
<feature type="domain" description="C2H2-type" evidence="8">
    <location>
        <begin position="294"/>
        <end position="317"/>
    </location>
</feature>
<dbReference type="Gene3D" id="3.30.160.60">
    <property type="entry name" value="Classic Zinc Finger"/>
    <property type="match status" value="7"/>
</dbReference>
<dbReference type="GO" id="GO:0008270">
    <property type="term" value="F:zinc ion binding"/>
    <property type="evidence" value="ECO:0007669"/>
    <property type="project" value="UniProtKB-UniRule"/>
</dbReference>
<gene>
    <name evidence="10" type="ORF">Zmor_022296</name>
</gene>
<comment type="caution">
    <text evidence="10">The sequence shown here is derived from an EMBL/GenBank/DDBJ whole genome shotgun (WGS) entry which is preliminary data.</text>
</comment>
<dbReference type="Pfam" id="PF13912">
    <property type="entry name" value="zf-C2H2_6"/>
    <property type="match status" value="2"/>
</dbReference>
<feature type="binding site" evidence="7">
    <location>
        <position position="13"/>
    </location>
    <ligand>
        <name>Zn(2+)</name>
        <dbReference type="ChEBI" id="CHEBI:29105"/>
    </ligand>
</feature>
<feature type="domain" description="C2H2-type" evidence="8">
    <location>
        <begin position="459"/>
        <end position="487"/>
    </location>
</feature>
<dbReference type="InterPro" id="IPR013087">
    <property type="entry name" value="Znf_C2H2_type"/>
</dbReference>
<feature type="domain" description="ZAD" evidence="9">
    <location>
        <begin position="8"/>
        <end position="78"/>
    </location>
</feature>
<reference evidence="10" key="1">
    <citation type="journal article" date="2023" name="G3 (Bethesda)">
        <title>Whole genome assemblies of Zophobas morio and Tenebrio molitor.</title>
        <authorList>
            <person name="Kaur S."/>
            <person name="Stinson S.A."/>
            <person name="diCenzo G.C."/>
        </authorList>
    </citation>
    <scope>NUCLEOTIDE SEQUENCE</scope>
    <source>
        <strain evidence="10">QUZm001</strain>
    </source>
</reference>
<dbReference type="PANTHER" id="PTHR24393:SF34">
    <property type="entry name" value="PR_SET DOMAIN 13"/>
    <property type="match status" value="1"/>
</dbReference>
<dbReference type="PANTHER" id="PTHR24393">
    <property type="entry name" value="ZINC FINGER PROTEIN"/>
    <property type="match status" value="1"/>
</dbReference>
<feature type="binding site" evidence="7">
    <location>
        <position position="10"/>
    </location>
    <ligand>
        <name>Zn(2+)</name>
        <dbReference type="ChEBI" id="CHEBI:29105"/>
    </ligand>
</feature>
<evidence type="ECO:0000259" key="9">
    <source>
        <dbReference type="PROSITE" id="PS51915"/>
    </source>
</evidence>
<dbReference type="AlphaFoldDB" id="A0AA38M683"/>
<keyword evidence="1 7" id="KW-0479">Metal-binding</keyword>
<keyword evidence="4 7" id="KW-0862">Zinc</keyword>
<evidence type="ECO:0000256" key="3">
    <source>
        <dbReference type="ARBA" id="ARBA00022771"/>
    </source>
</evidence>
<proteinExistence type="predicted"/>